<organism evidence="10 11">
    <name type="scientific">Schizosaccharomyces osmophilus</name>
    <dbReference type="NCBI Taxonomy" id="2545709"/>
    <lineage>
        <taxon>Eukaryota</taxon>
        <taxon>Fungi</taxon>
        <taxon>Dikarya</taxon>
        <taxon>Ascomycota</taxon>
        <taxon>Taphrinomycotina</taxon>
        <taxon>Schizosaccharomycetes</taxon>
        <taxon>Schizosaccharomycetales</taxon>
        <taxon>Schizosaccharomycetaceae</taxon>
        <taxon>Schizosaccharomyces</taxon>
    </lineage>
</organism>
<feature type="region of interest" description="Disordered" evidence="8">
    <location>
        <begin position="427"/>
        <end position="739"/>
    </location>
</feature>
<feature type="compositionally biased region" description="Polar residues" evidence="8">
    <location>
        <begin position="20"/>
        <end position="36"/>
    </location>
</feature>
<feature type="compositionally biased region" description="Polar residues" evidence="8">
    <location>
        <begin position="51"/>
        <end position="70"/>
    </location>
</feature>
<feature type="compositionally biased region" description="Polar residues" evidence="8">
    <location>
        <begin position="227"/>
        <end position="236"/>
    </location>
</feature>
<comment type="subcellular location">
    <subcellularLocation>
        <location evidence="1">Cytoplasm</location>
    </subcellularLocation>
</comment>
<dbReference type="PANTHER" id="PTHR23253:SF9">
    <property type="entry name" value="EUKARYOTIC TRANSLATION INITIATION FACTOR 4 GAMMA 2"/>
    <property type="match status" value="1"/>
</dbReference>
<feature type="compositionally biased region" description="Low complexity" evidence="8">
    <location>
        <begin position="1291"/>
        <end position="1300"/>
    </location>
</feature>
<feature type="compositionally biased region" description="Basic residues" evidence="8">
    <location>
        <begin position="879"/>
        <end position="896"/>
    </location>
</feature>
<keyword evidence="5" id="KW-0597">Phosphoprotein</keyword>
<feature type="compositionally biased region" description="Low complexity" evidence="8">
    <location>
        <begin position="442"/>
        <end position="459"/>
    </location>
</feature>
<comment type="similarity">
    <text evidence="2">Belongs to the eukaryotic initiation factor 4G family.</text>
</comment>
<reference evidence="10 11" key="1">
    <citation type="journal article" date="2023" name="G3 (Bethesda)">
        <title>A high-quality reference genome for the fission yeast Schizosaccharomyces osmophilus.</title>
        <authorList>
            <person name="Jia G.S."/>
            <person name="Zhang W.C."/>
            <person name="Liang Y."/>
            <person name="Liu X.H."/>
            <person name="Rhind N."/>
            <person name="Pidoux A."/>
            <person name="Brysch-Herzberg M."/>
            <person name="Du L.L."/>
        </authorList>
    </citation>
    <scope>NUCLEOTIDE SEQUENCE [LARGE SCALE GENOMIC DNA]</scope>
    <source>
        <strain evidence="10 11">CBS 15793</strain>
    </source>
</reference>
<evidence type="ECO:0000313" key="11">
    <source>
        <dbReference type="Proteomes" id="UP001212411"/>
    </source>
</evidence>
<dbReference type="GO" id="GO:0003743">
    <property type="term" value="F:translation initiation factor activity"/>
    <property type="evidence" value="ECO:0007669"/>
    <property type="project" value="UniProtKB-KW"/>
</dbReference>
<dbReference type="PANTHER" id="PTHR23253">
    <property type="entry name" value="EUKARYOTIC TRANSLATION INITIATION FACTOR 4 GAMMA"/>
    <property type="match status" value="1"/>
</dbReference>
<dbReference type="SUPFAM" id="SSF48371">
    <property type="entry name" value="ARM repeat"/>
    <property type="match status" value="1"/>
</dbReference>
<evidence type="ECO:0000256" key="8">
    <source>
        <dbReference type="SAM" id="MobiDB-lite"/>
    </source>
</evidence>
<dbReference type="KEGG" id="som:SOMG_03723"/>
<keyword evidence="11" id="KW-1185">Reference proteome</keyword>
<dbReference type="Gene3D" id="1.20.970.30">
    <property type="entry name" value="eIF4G, eIF4E-binding domain"/>
    <property type="match status" value="1"/>
</dbReference>
<feature type="domain" description="MIF4G" evidence="9">
    <location>
        <begin position="954"/>
        <end position="1190"/>
    </location>
</feature>
<evidence type="ECO:0000256" key="6">
    <source>
        <dbReference type="ARBA" id="ARBA00022884"/>
    </source>
</evidence>
<feature type="compositionally biased region" description="Polar residues" evidence="8">
    <location>
        <begin position="170"/>
        <end position="183"/>
    </location>
</feature>
<dbReference type="InterPro" id="IPR016024">
    <property type="entry name" value="ARM-type_fold"/>
</dbReference>
<dbReference type="EMBL" id="CP115612">
    <property type="protein sequence ID" value="WBW74217.1"/>
    <property type="molecule type" value="Genomic_DNA"/>
</dbReference>
<keyword evidence="4 10" id="KW-0396">Initiation factor</keyword>
<name>A0AAE9WFE8_9SCHI</name>
<feature type="compositionally biased region" description="Basic and acidic residues" evidence="8">
    <location>
        <begin position="135"/>
        <end position="148"/>
    </location>
</feature>
<feature type="compositionally biased region" description="Basic and acidic residues" evidence="8">
    <location>
        <begin position="531"/>
        <end position="706"/>
    </location>
</feature>
<evidence type="ECO:0000256" key="5">
    <source>
        <dbReference type="ARBA" id="ARBA00022553"/>
    </source>
</evidence>
<keyword evidence="6" id="KW-0694">RNA-binding</keyword>
<dbReference type="Pfam" id="PF12152">
    <property type="entry name" value="eIF_4G1"/>
    <property type="match status" value="1"/>
</dbReference>
<feature type="compositionally biased region" description="Basic and acidic residues" evidence="8">
    <location>
        <begin position="932"/>
        <end position="942"/>
    </location>
</feature>
<feature type="compositionally biased region" description="Basic and acidic residues" evidence="8">
    <location>
        <begin position="155"/>
        <end position="168"/>
    </location>
</feature>
<accession>A0AAE9WFE8</accession>
<evidence type="ECO:0000256" key="7">
    <source>
        <dbReference type="ARBA" id="ARBA00022917"/>
    </source>
</evidence>
<dbReference type="GO" id="GO:0003729">
    <property type="term" value="F:mRNA binding"/>
    <property type="evidence" value="ECO:0007669"/>
    <property type="project" value="TreeGrafter"/>
</dbReference>
<dbReference type="SMART" id="SM00543">
    <property type="entry name" value="MIF4G"/>
    <property type="match status" value="1"/>
</dbReference>
<dbReference type="InterPro" id="IPR036211">
    <property type="entry name" value="eIF4G_eIF4E-bd_sf"/>
</dbReference>
<feature type="compositionally biased region" description="Polar residues" evidence="8">
    <location>
        <begin position="1310"/>
        <end position="1320"/>
    </location>
</feature>
<feature type="compositionally biased region" description="Basic and acidic residues" evidence="8">
    <location>
        <begin position="79"/>
        <end position="106"/>
    </location>
</feature>
<feature type="compositionally biased region" description="Low complexity" evidence="8">
    <location>
        <begin position="329"/>
        <end position="343"/>
    </location>
</feature>
<feature type="compositionally biased region" description="Basic and acidic residues" evidence="8">
    <location>
        <begin position="511"/>
        <end position="523"/>
    </location>
</feature>
<dbReference type="Pfam" id="PF02854">
    <property type="entry name" value="MIF4G"/>
    <property type="match status" value="1"/>
</dbReference>
<evidence type="ECO:0000256" key="1">
    <source>
        <dbReference type="ARBA" id="ARBA00004496"/>
    </source>
</evidence>
<feature type="compositionally biased region" description="Polar residues" evidence="8">
    <location>
        <begin position="1"/>
        <end position="12"/>
    </location>
</feature>
<sequence length="1348" mass="148320">MSSKPPSNTQKFSYARALAASQSMKNANVKPQNATSEKPAAPSTDIAKPSTAGSATADAQDTTPSTNASVNPEKPVATSEKKTDVKDAKEQEKKASSRLANKEKPLEAPSNAGKPASTSASSESKQNHSAGSKPKQSEEATQTHDVEKTAPANSEEQKVNQEEPKDAVESTPSDQNQSTNTLPTVPIQFGSITRNAPISTKQHIKASVPSNQPKNNVPRRNSSSNPTGQPGSSPVSKGSRAAAPSSNNSSSNDSAASAKSNNTNLVSEPADPSGQTPASSTPSFNSSGKPHRQNRQYERYGNSYPSYNKYSPHYQHGYSYKNNGRNDTQRYNRGNGRRQYNNGHSGYPPFASNGRNSAQNPRNTPQGMGSPANPVQMPVSMQPPYGQIYGQAPYIVDPNMMQYGAMLQPGYVPQYYPVYPQTPFTPPTFPNMSRSTSQVSEPVVDSPNSSTPVSSRSGSFTPIVKQQKKSSALKIVNPATNTEVVVPQKSKSEPKSEESSPRLDSAVTPHLTEEEVSKRKDAVKQAVQQRIQEKAEEEARRHAEEKAKREAEEKVKREVEEKAQKEVEEKAQKEAEQKAKLEAEQKAKQEAEEKAKQEAEEKAKQEAEEKTKREAEEKTKREAEEKSKREAEEKTKREAEEKTKREAEEKTKHEAEEKASREVEEKAKREVEEKAKLEVEGSSKSDELPKSDDQKEDKTKPEDIKISPESSVVESRNLTPKRENLSGIESLKSPSKPSAALNSLLQASVISDISSIVYPSPLKRPATEGEIKDGKLIYDIPFLMQFQTYYTDKPAYGWDEKMKGTVTPAFSDKSSRGGYGSSRQSSRSGSTRDSHAGPGFGGHSERKSMSRLGVDRGFGDSGTGFRSGSNYKSAPSRGMSHHGHGGSHRGSQRGSRRGGGGEREKADPSTLTIPAEQVQPLQLSANRWQPKKLAEKPEAKAEQEEDLLPPEVIHRKVKGSLNKMTLEKFEKISDQILELAMQSRRETDGHTLRLVIQLTFEKATDEPNFSNMYARFARKMMDSIDDSIRDENVLDKNGQPVRGGLLFRKYLLSRCQEDFERGWKASLPAGGAGETEIMSDEYYIAAAIKRRGLGLVRFIGELFKLSMLSEKIMHECIKRLLGNVTDPEEEEIESLCRLLMTVGVNLDATEKGHAAMDVYILRMETITKIPDLASRIKFMLLDVIDSRRAGWNVKKEIEKGPKTIQEIHAEAERKKALSEAQRPARMHRDMNRGDSRMGGRGSNPPFGSNDWSNNKDGYARLGQGIRGLKSGTQGSHGPTSLSSMLRGGNVSRSPSRQSSTPRREPARQAPANQPVTSANSFELLEEQDHDNDGSSSHKNPNSSSKVNP</sequence>
<dbReference type="Gene3D" id="1.25.40.180">
    <property type="match status" value="1"/>
</dbReference>
<feature type="compositionally biased region" description="Basic and acidic residues" evidence="8">
    <location>
        <begin position="843"/>
        <end position="858"/>
    </location>
</feature>
<feature type="compositionally biased region" description="Basic and acidic residues" evidence="8">
    <location>
        <begin position="1226"/>
        <end position="1237"/>
    </location>
</feature>
<dbReference type="RefSeq" id="XP_056038460.1">
    <property type="nucleotide sequence ID" value="XM_056182512.1"/>
</dbReference>
<dbReference type="FunFam" id="1.25.40.180:FF:000020">
    <property type="entry name" value="Eukaryotic translation initiation factor subunit"/>
    <property type="match status" value="1"/>
</dbReference>
<dbReference type="GeneID" id="80877201"/>
<feature type="compositionally biased region" description="Low complexity" evidence="8">
    <location>
        <begin position="1334"/>
        <end position="1348"/>
    </location>
</feature>
<evidence type="ECO:0000313" key="10">
    <source>
        <dbReference type="EMBL" id="WBW74217.1"/>
    </source>
</evidence>
<feature type="compositionally biased region" description="Polar residues" evidence="8">
    <location>
        <begin position="116"/>
        <end position="130"/>
    </location>
</feature>
<dbReference type="SUPFAM" id="SSF101489">
    <property type="entry name" value="Eukaryotic initiation factor 4f subunit eIF4g, eIF4e-binding domain"/>
    <property type="match status" value="1"/>
</dbReference>
<keyword evidence="7" id="KW-0648">Protein biosynthesis</keyword>
<feature type="region of interest" description="Disordered" evidence="8">
    <location>
        <begin position="1"/>
        <end position="374"/>
    </location>
</feature>
<proteinExistence type="inferred from homology"/>
<dbReference type="InterPro" id="IPR003890">
    <property type="entry name" value="MIF4G-like_typ-3"/>
</dbReference>
<dbReference type="GO" id="GO:0010494">
    <property type="term" value="C:cytoplasmic stress granule"/>
    <property type="evidence" value="ECO:0007669"/>
    <property type="project" value="UniProtKB-ARBA"/>
</dbReference>
<feature type="compositionally biased region" description="Polar residues" evidence="8">
    <location>
        <begin position="1270"/>
        <end position="1283"/>
    </location>
</feature>
<feature type="compositionally biased region" description="Polar residues" evidence="8">
    <location>
        <begin position="431"/>
        <end position="440"/>
    </location>
</feature>
<feature type="region of interest" description="Disordered" evidence="8">
    <location>
        <begin position="805"/>
        <end position="945"/>
    </location>
</feature>
<dbReference type="Proteomes" id="UP001212411">
    <property type="component" value="Chromosome 2"/>
</dbReference>
<feature type="compositionally biased region" description="Low complexity" evidence="8">
    <location>
        <begin position="239"/>
        <end position="264"/>
    </location>
</feature>
<feature type="compositionally biased region" description="Polar residues" evidence="8">
    <location>
        <begin position="1245"/>
        <end position="1255"/>
    </location>
</feature>
<feature type="region of interest" description="Disordered" evidence="8">
    <location>
        <begin position="1211"/>
        <end position="1348"/>
    </location>
</feature>
<gene>
    <name evidence="10" type="primary">tif471</name>
    <name evidence="10" type="ORF">SOMG_03723</name>
</gene>
<feature type="compositionally biased region" description="Polar residues" evidence="8">
    <location>
        <begin position="708"/>
        <end position="718"/>
    </location>
</feature>
<dbReference type="InterPro" id="IPR022745">
    <property type="entry name" value="eIF4G1_eIF4E-bd"/>
</dbReference>
<keyword evidence="3" id="KW-0963">Cytoplasm</keyword>
<feature type="compositionally biased region" description="Polar residues" evidence="8">
    <location>
        <begin position="353"/>
        <end position="367"/>
    </location>
</feature>
<feature type="compositionally biased region" description="Basic and acidic residues" evidence="8">
    <location>
        <begin position="490"/>
        <end position="501"/>
    </location>
</feature>
<feature type="compositionally biased region" description="Polar residues" evidence="8">
    <location>
        <begin position="864"/>
        <end position="873"/>
    </location>
</feature>
<evidence type="ECO:0000256" key="4">
    <source>
        <dbReference type="ARBA" id="ARBA00022540"/>
    </source>
</evidence>
<evidence type="ECO:0000256" key="2">
    <source>
        <dbReference type="ARBA" id="ARBA00005775"/>
    </source>
</evidence>
<protein>
    <submittedName>
        <fullName evidence="10">Translation initiation factor eIF4G</fullName>
    </submittedName>
</protein>
<dbReference type="GO" id="GO:0016281">
    <property type="term" value="C:eukaryotic translation initiation factor 4F complex"/>
    <property type="evidence" value="ECO:0007669"/>
    <property type="project" value="TreeGrafter"/>
</dbReference>
<feature type="compositionally biased region" description="Polar residues" evidence="8">
    <location>
        <begin position="190"/>
        <end position="201"/>
    </location>
</feature>
<evidence type="ECO:0000256" key="3">
    <source>
        <dbReference type="ARBA" id="ARBA00022490"/>
    </source>
</evidence>
<feature type="compositionally biased region" description="Polar residues" evidence="8">
    <location>
        <begin position="273"/>
        <end position="288"/>
    </location>
</feature>
<evidence type="ECO:0000259" key="9">
    <source>
        <dbReference type="SMART" id="SM00543"/>
    </source>
</evidence>
<feature type="compositionally biased region" description="Low complexity" evidence="8">
    <location>
        <begin position="215"/>
        <end position="226"/>
    </location>
</feature>